<feature type="compositionally biased region" description="Low complexity" evidence="1">
    <location>
        <begin position="495"/>
        <end position="506"/>
    </location>
</feature>
<feature type="region of interest" description="Disordered" evidence="1">
    <location>
        <begin position="1"/>
        <end position="275"/>
    </location>
</feature>
<feature type="region of interest" description="Disordered" evidence="1">
    <location>
        <begin position="581"/>
        <end position="614"/>
    </location>
</feature>
<protein>
    <submittedName>
        <fullName evidence="2">Uncharacterized protein</fullName>
    </submittedName>
</protein>
<feature type="compositionally biased region" description="Low complexity" evidence="1">
    <location>
        <begin position="239"/>
        <end position="255"/>
    </location>
</feature>
<feature type="region of interest" description="Disordered" evidence="1">
    <location>
        <begin position="402"/>
        <end position="542"/>
    </location>
</feature>
<feature type="compositionally biased region" description="Polar residues" evidence="1">
    <location>
        <begin position="521"/>
        <end position="537"/>
    </location>
</feature>
<dbReference type="AlphaFoldDB" id="A0A0C9TRJ9"/>
<feature type="compositionally biased region" description="Low complexity" evidence="1">
    <location>
        <begin position="38"/>
        <end position="51"/>
    </location>
</feature>
<feature type="compositionally biased region" description="Basic and acidic residues" evidence="1">
    <location>
        <begin position="420"/>
        <end position="438"/>
    </location>
</feature>
<feature type="compositionally biased region" description="Basic and acidic residues" evidence="1">
    <location>
        <begin position="103"/>
        <end position="116"/>
    </location>
</feature>
<feature type="compositionally biased region" description="Polar residues" evidence="1">
    <location>
        <begin position="188"/>
        <end position="199"/>
    </location>
</feature>
<feature type="compositionally biased region" description="Polar residues" evidence="1">
    <location>
        <begin position="125"/>
        <end position="135"/>
    </location>
</feature>
<keyword evidence="3" id="KW-1185">Reference proteome</keyword>
<accession>A0A0C9TRJ9</accession>
<evidence type="ECO:0000313" key="3">
    <source>
        <dbReference type="Proteomes" id="UP000054279"/>
    </source>
</evidence>
<organism evidence="2 3">
    <name type="scientific">Sphaerobolus stellatus (strain SS14)</name>
    <dbReference type="NCBI Taxonomy" id="990650"/>
    <lineage>
        <taxon>Eukaryota</taxon>
        <taxon>Fungi</taxon>
        <taxon>Dikarya</taxon>
        <taxon>Basidiomycota</taxon>
        <taxon>Agaricomycotina</taxon>
        <taxon>Agaricomycetes</taxon>
        <taxon>Phallomycetidae</taxon>
        <taxon>Geastrales</taxon>
        <taxon>Sphaerobolaceae</taxon>
        <taxon>Sphaerobolus</taxon>
    </lineage>
</organism>
<evidence type="ECO:0000313" key="2">
    <source>
        <dbReference type="EMBL" id="KIJ32808.1"/>
    </source>
</evidence>
<feature type="region of interest" description="Disordered" evidence="1">
    <location>
        <begin position="319"/>
        <end position="356"/>
    </location>
</feature>
<sequence length="717" mass="78721">MQSLPSMSINTQDVGIRAIEDHEISSPESDVEFALPPDSDYYSADSTASSSHVGRVSRVAMRPKHRPAPLQHQRSFSVVPVLNHPGSDIGRPIISSSSNGQDVDFKAQDSADRESFIDLDDMLSPSDTGSPSPELNPNAMYPTPTRNRFKRTSKAESTISTASGLPTFARPGRESAAYQTLYDPSIRNRPQSMLVSPNFGSFLEDDERVRSSGSSPTPSLIRKPPVPKTPKPAQLLRKAAASSSAGSSPNDKVAPVLPPPPPTTNKLDPVSRQELLRKNRKLAQMLGEGIGGMLWPEAAPPSRSSSETLTVDDALGSPESFIEFDDHDDHKDTDVDSIHTYGTLSPEEAAEAERKKMRDKLAKLHRFLGSRVPVELALGAGYVLGDADLPKVVGGDQVLAEVPRRRRRSSSSAALPGYDDLSKEERIKDNMNDKERAMHVKRANKMEQVFGARPPVTLYQNRPARRGSPPPPLRPSSSTQRPPLPDGFLPPLNLTSQSPESPPTTTFNRAAAYEGKGRYSYKSSGRRPSTTESTQGLLSEDRVQQQAVSSAYMYWRHSLISLKDIIDKDDKKSLAELHHAMNSHSPATSDDEDHAATPVMSASHSKTTARYSSSSSIVSLERRRSLPARTSMISLISTNSSIASLEPDPDGFQQRRKRAAKLTNFFGVNYRDLFGDVLESIEKGMNDEFVSGTMQPEEVEELMVKLRRLKTNREAFS</sequence>
<name>A0A0C9TRJ9_SPHS4</name>
<feature type="compositionally biased region" description="Polar residues" evidence="1">
    <location>
        <begin position="1"/>
        <end position="13"/>
    </location>
</feature>
<dbReference type="HOGENOM" id="CLU_009726_1_0_1"/>
<dbReference type="OrthoDB" id="354769at2759"/>
<feature type="compositionally biased region" description="Polar residues" evidence="1">
    <location>
        <begin position="155"/>
        <end position="164"/>
    </location>
</feature>
<proteinExistence type="predicted"/>
<gene>
    <name evidence="2" type="ORF">M422DRAFT_783314</name>
</gene>
<feature type="compositionally biased region" description="Low complexity" evidence="1">
    <location>
        <begin position="603"/>
        <end position="614"/>
    </location>
</feature>
<reference evidence="2 3" key="1">
    <citation type="submission" date="2014-06" db="EMBL/GenBank/DDBJ databases">
        <title>Evolutionary Origins and Diversification of the Mycorrhizal Mutualists.</title>
        <authorList>
            <consortium name="DOE Joint Genome Institute"/>
            <consortium name="Mycorrhizal Genomics Consortium"/>
            <person name="Kohler A."/>
            <person name="Kuo A."/>
            <person name="Nagy L.G."/>
            <person name="Floudas D."/>
            <person name="Copeland A."/>
            <person name="Barry K.W."/>
            <person name="Cichocki N."/>
            <person name="Veneault-Fourrey C."/>
            <person name="LaButti K."/>
            <person name="Lindquist E.A."/>
            <person name="Lipzen A."/>
            <person name="Lundell T."/>
            <person name="Morin E."/>
            <person name="Murat C."/>
            <person name="Riley R."/>
            <person name="Ohm R."/>
            <person name="Sun H."/>
            <person name="Tunlid A."/>
            <person name="Henrissat B."/>
            <person name="Grigoriev I.V."/>
            <person name="Hibbett D.S."/>
            <person name="Martin F."/>
        </authorList>
    </citation>
    <scope>NUCLEOTIDE SEQUENCE [LARGE SCALE GENOMIC DNA]</scope>
    <source>
        <strain evidence="2 3">SS14</strain>
    </source>
</reference>
<feature type="compositionally biased region" description="Basic and acidic residues" evidence="1">
    <location>
        <begin position="327"/>
        <end position="337"/>
    </location>
</feature>
<evidence type="ECO:0000256" key="1">
    <source>
        <dbReference type="SAM" id="MobiDB-lite"/>
    </source>
</evidence>
<dbReference type="EMBL" id="KN837221">
    <property type="protein sequence ID" value="KIJ32808.1"/>
    <property type="molecule type" value="Genomic_DNA"/>
</dbReference>
<dbReference type="Proteomes" id="UP000054279">
    <property type="component" value="Unassembled WGS sequence"/>
</dbReference>